<dbReference type="Proteomes" id="UP000007013">
    <property type="component" value="Chromosome"/>
</dbReference>
<keyword evidence="2 4" id="KW-0547">Nucleotide-binding</keyword>
<dbReference type="KEGG" id="ote:Oter_0098"/>
<gene>
    <name evidence="6" type="ordered locus">Oter_0098</name>
</gene>
<keyword evidence="4" id="KW-0169">Cobalamin biosynthesis</keyword>
<dbReference type="GO" id="GO:0008817">
    <property type="term" value="F:corrinoid adenosyltransferase activity"/>
    <property type="evidence" value="ECO:0007669"/>
    <property type="project" value="UniProtKB-UniRule"/>
</dbReference>
<dbReference type="OrthoDB" id="9778896at2"/>
<dbReference type="Pfam" id="PF01923">
    <property type="entry name" value="Cob_adeno_trans"/>
    <property type="match status" value="1"/>
</dbReference>
<dbReference type="GO" id="GO:0005524">
    <property type="term" value="F:ATP binding"/>
    <property type="evidence" value="ECO:0007669"/>
    <property type="project" value="UniProtKB-UniRule"/>
</dbReference>
<feature type="domain" description="Cobalamin adenosyltransferase-like" evidence="5">
    <location>
        <begin position="3"/>
        <end position="171"/>
    </location>
</feature>
<reference evidence="6 7" key="1">
    <citation type="journal article" date="2011" name="J. Bacteriol.">
        <title>Genome sequence of the verrucomicrobium Opitutus terrae PB90-1, an abundant inhabitant of rice paddy soil ecosystems.</title>
        <authorList>
            <person name="van Passel M.W."/>
            <person name="Kant R."/>
            <person name="Palva A."/>
            <person name="Copeland A."/>
            <person name="Lucas S."/>
            <person name="Lapidus A."/>
            <person name="Glavina del Rio T."/>
            <person name="Pitluck S."/>
            <person name="Goltsman E."/>
            <person name="Clum A."/>
            <person name="Sun H."/>
            <person name="Schmutz J."/>
            <person name="Larimer F.W."/>
            <person name="Land M.L."/>
            <person name="Hauser L."/>
            <person name="Kyrpides N."/>
            <person name="Mikhailova N."/>
            <person name="Richardson P.P."/>
            <person name="Janssen P.H."/>
            <person name="de Vos W.M."/>
            <person name="Smidt H."/>
        </authorList>
    </citation>
    <scope>NUCLEOTIDE SEQUENCE [LARGE SCALE GENOMIC DNA]</scope>
    <source>
        <strain evidence="7">DSM 11246 / JCM 15787 / PB90-1</strain>
    </source>
</reference>
<evidence type="ECO:0000256" key="2">
    <source>
        <dbReference type="ARBA" id="ARBA00022741"/>
    </source>
</evidence>
<keyword evidence="3 4" id="KW-0067">ATP-binding</keyword>
<protein>
    <recommendedName>
        <fullName evidence="4">Corrinoid adenosyltransferase</fullName>
        <ecNumber evidence="4">2.5.1.17</ecNumber>
    </recommendedName>
    <alternativeName>
        <fullName evidence="4">Cob(II)alamin adenosyltransferase</fullName>
    </alternativeName>
    <alternativeName>
        <fullName evidence="4">Cob(II)yrinic acid a,c-diamide adenosyltransferase</fullName>
    </alternativeName>
    <alternativeName>
        <fullName evidence="4">Cobinamide/cobalamin adenosyltransferase</fullName>
    </alternativeName>
</protein>
<keyword evidence="1 4" id="KW-0808">Transferase</keyword>
<dbReference type="GO" id="GO:0009236">
    <property type="term" value="P:cobalamin biosynthetic process"/>
    <property type="evidence" value="ECO:0007669"/>
    <property type="project" value="UniProtKB-UniRule"/>
</dbReference>
<evidence type="ECO:0000313" key="6">
    <source>
        <dbReference type="EMBL" id="ACB73389.1"/>
    </source>
</evidence>
<sequence length="174" mass="18810">MSIATRTGDQGMTGLLYGQRVPKDHPQIEAVGAFDELNAAVGLAKAACPDTDRRAALEAIQHDLIALMGEVACAESDLARYEASKFPKLGETELARIDAAVAAIEARKIRFDGWATPGANTFAGALELARTVARRAERRLVALKSHGRTVRPVVGQYVNRVADLLWLMAREAEK</sequence>
<proteinExistence type="inferred from homology"/>
<dbReference type="EC" id="2.5.1.17" evidence="4"/>
<organism evidence="6 7">
    <name type="scientific">Opitutus terrae (strain DSM 11246 / JCM 15787 / PB90-1)</name>
    <dbReference type="NCBI Taxonomy" id="452637"/>
    <lineage>
        <taxon>Bacteria</taxon>
        <taxon>Pseudomonadati</taxon>
        <taxon>Verrucomicrobiota</taxon>
        <taxon>Opitutia</taxon>
        <taxon>Opitutales</taxon>
        <taxon>Opitutaceae</taxon>
        <taxon>Opitutus</taxon>
    </lineage>
</organism>
<dbReference type="PANTHER" id="PTHR12213">
    <property type="entry name" value="CORRINOID ADENOSYLTRANSFERASE"/>
    <property type="match status" value="1"/>
</dbReference>
<evidence type="ECO:0000259" key="5">
    <source>
        <dbReference type="Pfam" id="PF01923"/>
    </source>
</evidence>
<comment type="pathway">
    <text evidence="4">Cofactor biosynthesis; adenosylcobalamin biosynthesis; adenosylcobalamin from cob(II)yrinate a,c-diamide: step 2/7.</text>
</comment>
<evidence type="ECO:0000256" key="3">
    <source>
        <dbReference type="ARBA" id="ARBA00022840"/>
    </source>
</evidence>
<accession>B1ZMD6</accession>
<evidence type="ECO:0000256" key="4">
    <source>
        <dbReference type="RuleBase" id="RU366026"/>
    </source>
</evidence>
<evidence type="ECO:0000256" key="1">
    <source>
        <dbReference type="ARBA" id="ARBA00022679"/>
    </source>
</evidence>
<name>B1ZMD6_OPITP</name>
<dbReference type="Gene3D" id="1.20.1200.10">
    <property type="entry name" value="Cobalamin adenosyltransferase-like"/>
    <property type="match status" value="1"/>
</dbReference>
<dbReference type="SUPFAM" id="SSF89028">
    <property type="entry name" value="Cobalamin adenosyltransferase-like"/>
    <property type="match status" value="1"/>
</dbReference>
<comment type="catalytic activity">
    <reaction evidence="4">
        <text>2 cob(II)yrinate a,c diamide + reduced [electron-transfer flavoprotein] + 2 ATP = 2 adenosylcob(III)yrinate a,c-diamide + 2 triphosphate + oxidized [electron-transfer flavoprotein] + 3 H(+)</text>
        <dbReference type="Rhea" id="RHEA:11528"/>
        <dbReference type="Rhea" id="RHEA-COMP:10685"/>
        <dbReference type="Rhea" id="RHEA-COMP:10686"/>
        <dbReference type="ChEBI" id="CHEBI:15378"/>
        <dbReference type="ChEBI" id="CHEBI:18036"/>
        <dbReference type="ChEBI" id="CHEBI:30616"/>
        <dbReference type="ChEBI" id="CHEBI:57692"/>
        <dbReference type="ChEBI" id="CHEBI:58307"/>
        <dbReference type="ChEBI" id="CHEBI:58503"/>
        <dbReference type="ChEBI" id="CHEBI:58537"/>
        <dbReference type="EC" id="2.5.1.17"/>
    </reaction>
</comment>
<evidence type="ECO:0000313" key="7">
    <source>
        <dbReference type="Proteomes" id="UP000007013"/>
    </source>
</evidence>
<dbReference type="PANTHER" id="PTHR12213:SF0">
    <property type="entry name" value="CORRINOID ADENOSYLTRANSFERASE MMAB"/>
    <property type="match status" value="1"/>
</dbReference>
<dbReference type="UniPathway" id="UPA00148">
    <property type="reaction ID" value="UER00233"/>
</dbReference>
<dbReference type="InterPro" id="IPR029499">
    <property type="entry name" value="PduO-typ"/>
</dbReference>
<comment type="similarity">
    <text evidence="4">Belongs to the Cob(I)alamin adenosyltransferase family.</text>
</comment>
<dbReference type="InterPro" id="IPR016030">
    <property type="entry name" value="CblAdoTrfase-like"/>
</dbReference>
<dbReference type="AlphaFoldDB" id="B1ZMD6"/>
<dbReference type="EMBL" id="CP001032">
    <property type="protein sequence ID" value="ACB73389.1"/>
    <property type="molecule type" value="Genomic_DNA"/>
</dbReference>
<dbReference type="HOGENOM" id="CLU_083486_0_2_0"/>
<dbReference type="InterPro" id="IPR036451">
    <property type="entry name" value="CblAdoTrfase-like_sf"/>
</dbReference>
<dbReference type="RefSeq" id="WP_012372927.1">
    <property type="nucleotide sequence ID" value="NC_010571.1"/>
</dbReference>
<dbReference type="NCBIfam" id="TIGR00636">
    <property type="entry name" value="PduO_Nterm"/>
    <property type="match status" value="1"/>
</dbReference>
<dbReference type="eggNOG" id="COG2096">
    <property type="taxonomic scope" value="Bacteria"/>
</dbReference>
<keyword evidence="7" id="KW-1185">Reference proteome</keyword>
<dbReference type="STRING" id="452637.Oter_0098"/>
<comment type="catalytic activity">
    <reaction evidence="4">
        <text>2 cob(II)alamin + reduced [electron-transfer flavoprotein] + 2 ATP = 2 adenosylcob(III)alamin + 2 triphosphate + oxidized [electron-transfer flavoprotein] + 3 H(+)</text>
        <dbReference type="Rhea" id="RHEA:28671"/>
        <dbReference type="Rhea" id="RHEA-COMP:10685"/>
        <dbReference type="Rhea" id="RHEA-COMP:10686"/>
        <dbReference type="ChEBI" id="CHEBI:15378"/>
        <dbReference type="ChEBI" id="CHEBI:16304"/>
        <dbReference type="ChEBI" id="CHEBI:18036"/>
        <dbReference type="ChEBI" id="CHEBI:18408"/>
        <dbReference type="ChEBI" id="CHEBI:30616"/>
        <dbReference type="ChEBI" id="CHEBI:57692"/>
        <dbReference type="ChEBI" id="CHEBI:58307"/>
        <dbReference type="EC" id="2.5.1.17"/>
    </reaction>
</comment>